<comment type="caution">
    <text evidence="1">The sequence shown here is derived from an EMBL/GenBank/DDBJ whole genome shotgun (WGS) entry which is preliminary data.</text>
</comment>
<dbReference type="Proteomes" id="UP000827721">
    <property type="component" value="Unassembled WGS sequence"/>
</dbReference>
<dbReference type="EMBL" id="JAFEMO010000007">
    <property type="protein sequence ID" value="KAH7567758.1"/>
    <property type="molecule type" value="Genomic_DNA"/>
</dbReference>
<accession>A0ABQ8HU04</accession>
<sequence length="94" mass="10820">MKMEDEARKSQTAIRCAKAAILLSSLSNRNMKATIDNEDEEKEMMKMEIAGLQLVLVRERMKSKKIELCGLMEVVLEDSIISKLCILYLCFEFQ</sequence>
<name>A0ABQ8HU04_9ROSI</name>
<organism evidence="1 2">
    <name type="scientific">Xanthoceras sorbifolium</name>
    <dbReference type="NCBI Taxonomy" id="99658"/>
    <lineage>
        <taxon>Eukaryota</taxon>
        <taxon>Viridiplantae</taxon>
        <taxon>Streptophyta</taxon>
        <taxon>Embryophyta</taxon>
        <taxon>Tracheophyta</taxon>
        <taxon>Spermatophyta</taxon>
        <taxon>Magnoliopsida</taxon>
        <taxon>eudicotyledons</taxon>
        <taxon>Gunneridae</taxon>
        <taxon>Pentapetalae</taxon>
        <taxon>rosids</taxon>
        <taxon>malvids</taxon>
        <taxon>Sapindales</taxon>
        <taxon>Sapindaceae</taxon>
        <taxon>Xanthoceroideae</taxon>
        <taxon>Xanthoceras</taxon>
    </lineage>
</organism>
<evidence type="ECO:0000313" key="1">
    <source>
        <dbReference type="EMBL" id="KAH7567758.1"/>
    </source>
</evidence>
<proteinExistence type="predicted"/>
<reference evidence="1 2" key="1">
    <citation type="submission" date="2021-02" db="EMBL/GenBank/DDBJ databases">
        <title>Plant Genome Project.</title>
        <authorList>
            <person name="Zhang R.-G."/>
        </authorList>
    </citation>
    <scope>NUCLEOTIDE SEQUENCE [LARGE SCALE GENOMIC DNA]</scope>
    <source>
        <tissue evidence="1">Leaves</tissue>
    </source>
</reference>
<evidence type="ECO:0000313" key="2">
    <source>
        <dbReference type="Proteomes" id="UP000827721"/>
    </source>
</evidence>
<protein>
    <submittedName>
        <fullName evidence="1">Uncharacterized protein</fullName>
    </submittedName>
</protein>
<keyword evidence="2" id="KW-1185">Reference proteome</keyword>
<gene>
    <name evidence="1" type="ORF">JRO89_XS07G0141300</name>
</gene>